<dbReference type="SMART" id="SM00343">
    <property type="entry name" value="ZnF_C2HC"/>
    <property type="match status" value="1"/>
</dbReference>
<dbReference type="PROSITE" id="PS50158">
    <property type="entry name" value="ZF_CCHC"/>
    <property type="match status" value="1"/>
</dbReference>
<proteinExistence type="predicted"/>
<organism evidence="4 5">
    <name type="scientific">Riccia sorocarpa</name>
    <dbReference type="NCBI Taxonomy" id="122646"/>
    <lineage>
        <taxon>Eukaryota</taxon>
        <taxon>Viridiplantae</taxon>
        <taxon>Streptophyta</taxon>
        <taxon>Embryophyta</taxon>
        <taxon>Marchantiophyta</taxon>
        <taxon>Marchantiopsida</taxon>
        <taxon>Marchantiidae</taxon>
        <taxon>Marchantiales</taxon>
        <taxon>Ricciaceae</taxon>
        <taxon>Riccia</taxon>
    </lineage>
</organism>
<feature type="region of interest" description="Disordered" evidence="2">
    <location>
        <begin position="407"/>
        <end position="471"/>
    </location>
</feature>
<dbReference type="InterPro" id="IPR040256">
    <property type="entry name" value="At4g02000-like"/>
</dbReference>
<dbReference type="GO" id="GO:0008270">
    <property type="term" value="F:zinc ion binding"/>
    <property type="evidence" value="ECO:0007669"/>
    <property type="project" value="UniProtKB-KW"/>
</dbReference>
<dbReference type="PANTHER" id="PTHR31286">
    <property type="entry name" value="GLYCINE-RICH CELL WALL STRUCTURAL PROTEIN 1.8-LIKE"/>
    <property type="match status" value="1"/>
</dbReference>
<evidence type="ECO:0000313" key="4">
    <source>
        <dbReference type="EMBL" id="KAL3688473.1"/>
    </source>
</evidence>
<comment type="caution">
    <text evidence="4">The sequence shown here is derived from an EMBL/GenBank/DDBJ whole genome shotgun (WGS) entry which is preliminary data.</text>
</comment>
<dbReference type="SUPFAM" id="SSF57756">
    <property type="entry name" value="Retrovirus zinc finger-like domains"/>
    <property type="match status" value="1"/>
</dbReference>
<keyword evidence="5" id="KW-1185">Reference proteome</keyword>
<gene>
    <name evidence="4" type="ORF">R1sor_014782</name>
</gene>
<dbReference type="AlphaFoldDB" id="A0ABD3HAD2"/>
<dbReference type="PANTHER" id="PTHR31286:SF180">
    <property type="entry name" value="OS10G0362600 PROTEIN"/>
    <property type="match status" value="1"/>
</dbReference>
<keyword evidence="1" id="KW-0479">Metal-binding</keyword>
<evidence type="ECO:0000256" key="1">
    <source>
        <dbReference type="PROSITE-ProRule" id="PRU00047"/>
    </source>
</evidence>
<sequence length="520" mass="57474">MEVTQAPSGQNPAPVDTSTHDVNDPLLTLQRPPSATWSDVVAAFVPGTVPGGSQGGNILTGTRNISTENSADGVIDENLQDAFTALAARPALQPTANATRLNLDVNLARTAYGMYIKVGIILFRAEETPLRDRVMTWAETVITNRRQIAIRMIREIAKKHYLILVGTEQDRETLLKDPPKKMDGKAIMMSPWSPKYDYKQASKAAKQIWIELPFLDPLLTEHGRLMAETLGTVLFHSSHDAKETNYLHLRACIMREDTENLQNAVILDLPWGGHVVQEVKYTRLPESCFRCSQRGHKAVDCPNAFQNGRRRPFRNANQTTPHGKAPENARNNHPTPKGPGPSMGPGTTPMQTSSRQKRQWKPKTPSMHHQTRAQRGLFGASQDGNTTHSSPERNSQNRFAPLQTLEAEASASQNDELTSVADHATTQQQSGEGSKGGSKQQAKGLLPEHDDQEEEDEIRDTQPLSTLPLEITEDPNTTLLLLNGTDSNSLLEVSIVAKRRALMNRGISPHEEMLQDGDRT</sequence>
<feature type="compositionally biased region" description="Polar residues" evidence="2">
    <location>
        <begin position="1"/>
        <end position="11"/>
    </location>
</feature>
<keyword evidence="1" id="KW-0863">Zinc-finger</keyword>
<evidence type="ECO:0000256" key="2">
    <source>
        <dbReference type="SAM" id="MobiDB-lite"/>
    </source>
</evidence>
<dbReference type="Proteomes" id="UP001633002">
    <property type="component" value="Unassembled WGS sequence"/>
</dbReference>
<protein>
    <recommendedName>
        <fullName evidence="3">CCHC-type domain-containing protein</fullName>
    </recommendedName>
</protein>
<feature type="compositionally biased region" description="Low complexity" evidence="2">
    <location>
        <begin position="427"/>
        <end position="444"/>
    </location>
</feature>
<dbReference type="InterPro" id="IPR001878">
    <property type="entry name" value="Znf_CCHC"/>
</dbReference>
<reference evidence="4 5" key="1">
    <citation type="submission" date="2024-09" db="EMBL/GenBank/DDBJ databases">
        <title>Chromosome-scale assembly of Riccia sorocarpa.</title>
        <authorList>
            <person name="Paukszto L."/>
        </authorList>
    </citation>
    <scope>NUCLEOTIDE SEQUENCE [LARGE SCALE GENOMIC DNA]</scope>
    <source>
        <strain evidence="4">LP-2024</strain>
        <tissue evidence="4">Aerial parts of the thallus</tissue>
    </source>
</reference>
<evidence type="ECO:0000259" key="3">
    <source>
        <dbReference type="PROSITE" id="PS50158"/>
    </source>
</evidence>
<keyword evidence="1" id="KW-0862">Zinc</keyword>
<evidence type="ECO:0000313" key="5">
    <source>
        <dbReference type="Proteomes" id="UP001633002"/>
    </source>
</evidence>
<feature type="region of interest" description="Disordered" evidence="2">
    <location>
        <begin position="1"/>
        <end position="24"/>
    </location>
</feature>
<dbReference type="EMBL" id="JBJQOH010000004">
    <property type="protein sequence ID" value="KAL3688473.1"/>
    <property type="molecule type" value="Genomic_DNA"/>
</dbReference>
<feature type="domain" description="CCHC-type" evidence="3">
    <location>
        <begin position="288"/>
        <end position="303"/>
    </location>
</feature>
<dbReference type="InterPro" id="IPR036875">
    <property type="entry name" value="Znf_CCHC_sf"/>
</dbReference>
<accession>A0ABD3HAD2</accession>
<name>A0ABD3HAD2_9MARC</name>
<feature type="region of interest" description="Disordered" evidence="2">
    <location>
        <begin position="299"/>
        <end position="371"/>
    </location>
</feature>